<dbReference type="InterPro" id="IPR008964">
    <property type="entry name" value="Invasin/intimin_cell_adhesion"/>
</dbReference>
<dbReference type="Gene3D" id="2.60.40.10">
    <property type="entry name" value="Immunoglobulins"/>
    <property type="match status" value="2"/>
</dbReference>
<proteinExistence type="inferred from homology"/>
<dbReference type="PROSITE" id="PS51127">
    <property type="entry name" value="BIG1"/>
    <property type="match status" value="1"/>
</dbReference>
<evidence type="ECO:0000313" key="3">
    <source>
        <dbReference type="EMBL" id="AGC72463.1"/>
    </source>
</evidence>
<dbReference type="Pfam" id="PF02369">
    <property type="entry name" value="Big_1"/>
    <property type="match status" value="1"/>
</dbReference>
<reference evidence="3" key="1">
    <citation type="submission" date="2012-09" db="EMBL/GenBank/DDBJ databases">
        <title>Metagenomic Characterization of a Microbial Community in Wastewater Detects High Levels of Antibiotic Resistance.</title>
        <authorList>
            <person name="Abrams M."/>
            <person name="Caldwell A."/>
            <person name="Vandaei E."/>
            <person name="Lee W."/>
            <person name="Perrott J."/>
            <person name="Khan S.Y."/>
            <person name="Ta J."/>
            <person name="Romero D."/>
            <person name="Nguyen V."/>
            <person name="Pourmand N."/>
            <person name="Ouverney C.C."/>
        </authorList>
    </citation>
    <scope>NUCLEOTIDE SEQUENCE</scope>
</reference>
<organism evidence="3">
    <name type="scientific">uncultured bacterium A1Q1_fos_493</name>
    <dbReference type="NCBI Taxonomy" id="1256577"/>
    <lineage>
        <taxon>Bacteria</taxon>
        <taxon>environmental samples</taxon>
    </lineage>
</organism>
<feature type="domain" description="Big-1" evidence="2">
    <location>
        <begin position="145"/>
        <end position="253"/>
    </location>
</feature>
<sequence>MAVWMGATDQAALDQPSGVTGAVNVAAIETEQGTLYDSTTVQVTRQRPPAAIELYDPRPLRQVNSSSTLRLRVVDSQEFPVADGTVLALSSTLGALPTTVTTQFGLAEVTFSAGNQPGVATLRAQSANGISATAISTITLPMADRLALTTTATTLPADGQATAAVIATVLDTTGAPLANQTVQIGIEGGGDLSGSNDMGTLNGREVISGTTDGAGAFQVTFTSGSSFGQVGLRAELLQAGVPTAADRRTLMLTATNVVYLPLVQR</sequence>
<evidence type="ECO:0000259" key="2">
    <source>
        <dbReference type="PROSITE" id="PS51127"/>
    </source>
</evidence>
<dbReference type="SUPFAM" id="SSF49373">
    <property type="entry name" value="Invasin/intimin cell-adhesion fragments"/>
    <property type="match status" value="2"/>
</dbReference>
<dbReference type="EMBL" id="JX649902">
    <property type="protein sequence ID" value="AGC72463.1"/>
    <property type="molecule type" value="Genomic_DNA"/>
</dbReference>
<accession>L7VZF4</accession>
<name>L7VZF4_9BACT</name>
<dbReference type="InterPro" id="IPR003344">
    <property type="entry name" value="Big_1_dom"/>
</dbReference>
<dbReference type="AlphaFoldDB" id="L7VZF4"/>
<protein>
    <recommendedName>
        <fullName evidence="2">Big-1 domain-containing protein</fullName>
    </recommendedName>
</protein>
<evidence type="ECO:0000256" key="1">
    <source>
        <dbReference type="ARBA" id="ARBA00010116"/>
    </source>
</evidence>
<comment type="similarity">
    <text evidence="1">Belongs to the intimin/invasin family.</text>
</comment>
<dbReference type="InterPro" id="IPR013783">
    <property type="entry name" value="Ig-like_fold"/>
</dbReference>